<reference evidence="3 4" key="1">
    <citation type="submission" date="2020-04" db="EMBL/GenBank/DDBJ databases">
        <title>Chromosome-level genome assembly of a cyprinid fish Onychostoma macrolepis by integration of Nanopore Sequencing, Bionano and Hi-C technology.</title>
        <authorList>
            <person name="Wang D."/>
        </authorList>
    </citation>
    <scope>NUCLEOTIDE SEQUENCE [LARGE SCALE GENOMIC DNA]</scope>
    <source>
        <strain evidence="3">SWU-2019</strain>
        <tissue evidence="3">Muscle</tissue>
    </source>
</reference>
<comment type="caution">
    <text evidence="3">The sequence shown here is derived from an EMBL/GenBank/DDBJ whole genome shotgun (WGS) entry which is preliminary data.</text>
</comment>
<evidence type="ECO:0000256" key="1">
    <source>
        <dbReference type="SAM" id="MobiDB-lite"/>
    </source>
</evidence>
<feature type="region of interest" description="Disordered" evidence="1">
    <location>
        <begin position="184"/>
        <end position="215"/>
    </location>
</feature>
<accession>A0A7J6BMS7</accession>
<name>A0A7J6BMS7_9TELE</name>
<evidence type="ECO:0000313" key="3">
    <source>
        <dbReference type="EMBL" id="KAF4094942.1"/>
    </source>
</evidence>
<feature type="region of interest" description="Disordered" evidence="1">
    <location>
        <begin position="280"/>
        <end position="374"/>
    </location>
</feature>
<feature type="compositionally biased region" description="Polar residues" evidence="1">
    <location>
        <begin position="306"/>
        <end position="325"/>
    </location>
</feature>
<evidence type="ECO:0000313" key="4">
    <source>
        <dbReference type="Proteomes" id="UP000579812"/>
    </source>
</evidence>
<organism evidence="3 4">
    <name type="scientific">Onychostoma macrolepis</name>
    <dbReference type="NCBI Taxonomy" id="369639"/>
    <lineage>
        <taxon>Eukaryota</taxon>
        <taxon>Metazoa</taxon>
        <taxon>Chordata</taxon>
        <taxon>Craniata</taxon>
        <taxon>Vertebrata</taxon>
        <taxon>Euteleostomi</taxon>
        <taxon>Actinopterygii</taxon>
        <taxon>Neopterygii</taxon>
        <taxon>Teleostei</taxon>
        <taxon>Ostariophysi</taxon>
        <taxon>Cypriniformes</taxon>
        <taxon>Cyprinidae</taxon>
        <taxon>Acrossocheilinae</taxon>
        <taxon>Onychostoma</taxon>
    </lineage>
</organism>
<feature type="transmembrane region" description="Helical" evidence="2">
    <location>
        <begin position="405"/>
        <end position="424"/>
    </location>
</feature>
<proteinExistence type="predicted"/>
<dbReference type="InterPro" id="IPR041056">
    <property type="entry name" value="DUF5585"/>
</dbReference>
<dbReference type="EMBL" id="JAAMOB010000025">
    <property type="protein sequence ID" value="KAF4094942.1"/>
    <property type="molecule type" value="Genomic_DNA"/>
</dbReference>
<keyword evidence="2" id="KW-0812">Transmembrane</keyword>
<dbReference type="Pfam" id="PF17823">
    <property type="entry name" value="DUF5585"/>
    <property type="match status" value="1"/>
</dbReference>
<keyword evidence="4" id="KW-1185">Reference proteome</keyword>
<evidence type="ECO:0000256" key="2">
    <source>
        <dbReference type="SAM" id="Phobius"/>
    </source>
</evidence>
<protein>
    <submittedName>
        <fullName evidence="3">Uncharacterized protein</fullName>
    </submittedName>
</protein>
<keyword evidence="2" id="KW-0472">Membrane</keyword>
<keyword evidence="2" id="KW-1133">Transmembrane helix</keyword>
<dbReference type="AlphaFoldDB" id="A0A7J6BMS7"/>
<feature type="compositionally biased region" description="Low complexity" evidence="1">
    <location>
        <begin position="280"/>
        <end position="305"/>
    </location>
</feature>
<dbReference type="Proteomes" id="UP000579812">
    <property type="component" value="Unassembled WGS sequence"/>
</dbReference>
<feature type="compositionally biased region" description="Polar residues" evidence="1">
    <location>
        <begin position="359"/>
        <end position="371"/>
    </location>
</feature>
<gene>
    <name evidence="3" type="ORF">G5714_024020</name>
</gene>
<feature type="compositionally biased region" description="Low complexity" evidence="1">
    <location>
        <begin position="326"/>
        <end position="349"/>
    </location>
</feature>
<sequence>MRNETAFILLTLVNCCKESVLETLLFTCNVIQTEIHIVKGRFVFLAQDGPSVNNLLHLLVSFIPLFKPRCVGDVTLSHIMVSATHVIMTVHPILVLLPILGLLVLPCAPSHLVNGLRIVANVPMNNTRDCNLTYCPLNEDCTKAIPNKNQSVCFLISCANNTQNFSCENITDFDDMLAEPSVSTNDSIHVGKNQTDKSALPHQSASNNSSPNLTQLLPNVSISRTSTTTESTTLKMNFTTIATINLQTNTTEKATTADAVSKLAITATIPTTLAVTFNTITTPEPTTTSPKPSPTTTSTTTTPTTVAQTMIPQQPSLPSQSGTNMSASISPSVPTTPSSTPSTKPIQTSAASSDEKKPTQTMPKTSLSPSVVASALPKDIPKRDQAMIDVAGDPLTSHLLNTSSLLAVLLFGLLFFVVTVALFLKQAYESYKRKDYTQVDYLINGMYSDSGV</sequence>